<evidence type="ECO:0000256" key="3">
    <source>
        <dbReference type="ARBA" id="ARBA00022692"/>
    </source>
</evidence>
<keyword evidence="10" id="KW-0479">Metal-binding</keyword>
<evidence type="ECO:0000256" key="5">
    <source>
        <dbReference type="ARBA" id="ARBA00023136"/>
    </source>
</evidence>
<keyword evidence="10" id="KW-0915">Sodium</keyword>
<comment type="activity regulation">
    <text evidence="10">Na(+) is not transported, but it plays an essential structural role and its presence is essential for fluoride channel function.</text>
</comment>
<name>A0ABX8D995_9CELL</name>
<reference evidence="11 12" key="1">
    <citation type="submission" date="2021-05" db="EMBL/GenBank/DDBJ databases">
        <title>Novel species in genus Cellulomonas.</title>
        <authorList>
            <person name="Zhang G."/>
        </authorList>
    </citation>
    <scope>NUCLEOTIDE SEQUENCE [LARGE SCALE GENOMIC DNA]</scope>
    <source>
        <strain evidence="12">zg-ZUI222</strain>
    </source>
</reference>
<evidence type="ECO:0000256" key="2">
    <source>
        <dbReference type="ARBA" id="ARBA00022475"/>
    </source>
</evidence>
<dbReference type="Proteomes" id="UP000677804">
    <property type="component" value="Chromosome"/>
</dbReference>
<dbReference type="EMBL" id="CP074405">
    <property type="protein sequence ID" value="QVI64018.1"/>
    <property type="molecule type" value="Genomic_DNA"/>
</dbReference>
<keyword evidence="3 10" id="KW-0812">Transmembrane</keyword>
<feature type="binding site" evidence="10">
    <location>
        <position position="97"/>
    </location>
    <ligand>
        <name>Na(+)</name>
        <dbReference type="ChEBI" id="CHEBI:29101"/>
        <note>structural</note>
    </ligand>
</feature>
<evidence type="ECO:0000256" key="8">
    <source>
        <dbReference type="ARBA" id="ARBA00035585"/>
    </source>
</evidence>
<dbReference type="PANTHER" id="PTHR28259:SF1">
    <property type="entry name" value="FLUORIDE EXPORT PROTEIN 1-RELATED"/>
    <property type="match status" value="1"/>
</dbReference>
<dbReference type="InterPro" id="IPR003691">
    <property type="entry name" value="FluC"/>
</dbReference>
<dbReference type="HAMAP" id="MF_00454">
    <property type="entry name" value="FluC"/>
    <property type="match status" value="1"/>
</dbReference>
<feature type="transmembrane region" description="Helical" evidence="10">
    <location>
        <begin position="119"/>
        <end position="141"/>
    </location>
</feature>
<keyword evidence="4 10" id="KW-1133">Transmembrane helix</keyword>
<dbReference type="Pfam" id="PF02537">
    <property type="entry name" value="CRCB"/>
    <property type="match status" value="1"/>
</dbReference>
<evidence type="ECO:0000256" key="7">
    <source>
        <dbReference type="ARBA" id="ARBA00035120"/>
    </source>
</evidence>
<feature type="binding site" evidence="10">
    <location>
        <position position="100"/>
    </location>
    <ligand>
        <name>Na(+)</name>
        <dbReference type="ChEBI" id="CHEBI:29101"/>
        <note>structural</note>
    </ligand>
</feature>
<evidence type="ECO:0000256" key="4">
    <source>
        <dbReference type="ARBA" id="ARBA00022989"/>
    </source>
</evidence>
<feature type="transmembrane region" description="Helical" evidence="10">
    <location>
        <begin position="55"/>
        <end position="75"/>
    </location>
</feature>
<evidence type="ECO:0000313" key="12">
    <source>
        <dbReference type="Proteomes" id="UP000677804"/>
    </source>
</evidence>
<evidence type="ECO:0000256" key="10">
    <source>
        <dbReference type="HAMAP-Rule" id="MF_00454"/>
    </source>
</evidence>
<comment type="function">
    <text evidence="9 10">Fluoride-specific ion channel. Important for reducing fluoride concentration in the cell, thus reducing its toxicity.</text>
</comment>
<evidence type="ECO:0000256" key="1">
    <source>
        <dbReference type="ARBA" id="ARBA00004651"/>
    </source>
</evidence>
<feature type="transmembrane region" description="Helical" evidence="10">
    <location>
        <begin position="87"/>
        <end position="107"/>
    </location>
</feature>
<sequence>MTPAAPAGVPVPAPPTHAPPTPGAVALVAAGGSVGVLVRAALAQAVPAAPGGWPWTTWAVNVVGSLLLGVLLGVLQRGPDAGRRRAVRLGVGTGVLGGFTTYSTFAVEVQTLVAGGHVVGVAYALVSVVAGVAAAAAGLVLTGRRTRSAGAPAGAPGTGGRGDA</sequence>
<gene>
    <name evidence="10" type="primary">fluC</name>
    <name evidence="10" type="synonym">crcB</name>
    <name evidence="11" type="ORF">KG103_01250</name>
</gene>
<organism evidence="11 12">
    <name type="scientific">Cellulomonas wangleii</name>
    <dbReference type="NCBI Taxonomy" id="2816956"/>
    <lineage>
        <taxon>Bacteria</taxon>
        <taxon>Bacillati</taxon>
        <taxon>Actinomycetota</taxon>
        <taxon>Actinomycetes</taxon>
        <taxon>Micrococcales</taxon>
        <taxon>Cellulomonadaceae</taxon>
        <taxon>Cellulomonas</taxon>
    </lineage>
</organism>
<keyword evidence="6 10" id="KW-0407">Ion channel</keyword>
<keyword evidence="10" id="KW-0813">Transport</keyword>
<keyword evidence="5 10" id="KW-0472">Membrane</keyword>
<comment type="subcellular location">
    <subcellularLocation>
        <location evidence="1 10">Cell membrane</location>
        <topology evidence="1 10">Multi-pass membrane protein</topology>
    </subcellularLocation>
</comment>
<keyword evidence="10" id="KW-0406">Ion transport</keyword>
<keyword evidence="2 10" id="KW-1003">Cell membrane</keyword>
<evidence type="ECO:0000313" key="11">
    <source>
        <dbReference type="EMBL" id="QVI64018.1"/>
    </source>
</evidence>
<evidence type="ECO:0000256" key="6">
    <source>
        <dbReference type="ARBA" id="ARBA00023303"/>
    </source>
</evidence>
<dbReference type="PANTHER" id="PTHR28259">
    <property type="entry name" value="FLUORIDE EXPORT PROTEIN 1-RELATED"/>
    <property type="match status" value="1"/>
</dbReference>
<accession>A0ABX8D995</accession>
<comment type="catalytic activity">
    <reaction evidence="8">
        <text>fluoride(in) = fluoride(out)</text>
        <dbReference type="Rhea" id="RHEA:76159"/>
        <dbReference type="ChEBI" id="CHEBI:17051"/>
    </reaction>
    <physiologicalReaction direction="left-to-right" evidence="8">
        <dbReference type="Rhea" id="RHEA:76160"/>
    </physiologicalReaction>
</comment>
<comment type="similarity">
    <text evidence="7 10">Belongs to the fluoride channel Fluc/FEX (TC 1.A.43) family.</text>
</comment>
<keyword evidence="12" id="KW-1185">Reference proteome</keyword>
<proteinExistence type="inferred from homology"/>
<evidence type="ECO:0000256" key="9">
    <source>
        <dbReference type="ARBA" id="ARBA00049940"/>
    </source>
</evidence>
<protein>
    <recommendedName>
        <fullName evidence="10">Fluoride-specific ion channel FluC</fullName>
    </recommendedName>
</protein>